<evidence type="ECO:0000313" key="6">
    <source>
        <dbReference type="Proteomes" id="UP000507245"/>
    </source>
</evidence>
<dbReference type="PROSITE" id="PS51782">
    <property type="entry name" value="LYSM"/>
    <property type="match status" value="1"/>
</dbReference>
<proteinExistence type="predicted"/>
<name>A0A6J5WWP5_PRUAR</name>
<accession>A0A6J5WWP5</accession>
<dbReference type="PANTHER" id="PTHR34997:SF1">
    <property type="entry name" value="PEPTIDOGLYCAN-BINDING LYSIN DOMAIN"/>
    <property type="match status" value="1"/>
</dbReference>
<dbReference type="PANTHER" id="PTHR34997">
    <property type="entry name" value="AM15"/>
    <property type="match status" value="1"/>
</dbReference>
<feature type="transmembrane region" description="Helical" evidence="3">
    <location>
        <begin position="66"/>
        <end position="84"/>
    </location>
</feature>
<evidence type="ECO:0000256" key="3">
    <source>
        <dbReference type="SAM" id="Phobius"/>
    </source>
</evidence>
<dbReference type="AlphaFoldDB" id="A0A6J5WWP5"/>
<dbReference type="InterPro" id="IPR052210">
    <property type="entry name" value="LysM1-like"/>
</dbReference>
<sequence>MQKPALLNQGNQSYNVPSSYHNLGFFLWAFLYKYIEKSTTQRNTEFLLHYIYSEKQVQMAKNSSKVAIMNLILLLSLLLMVSMAESRQLGIGFGKEETSNPNINCDSVYGAEEGDTCGSVIEKFNLSSDFFLSINPNINCDSFFVGQWLCTQGTVN</sequence>
<keyword evidence="1" id="KW-0147">Chitin-binding</keyword>
<evidence type="ECO:0000256" key="2">
    <source>
        <dbReference type="ARBA" id="ARBA00023026"/>
    </source>
</evidence>
<keyword evidence="6" id="KW-1185">Reference proteome</keyword>
<dbReference type="Gene3D" id="3.10.350.10">
    <property type="entry name" value="LysM domain"/>
    <property type="match status" value="1"/>
</dbReference>
<gene>
    <name evidence="5" type="ORF">ORAREDHAP_LOCUS22605</name>
</gene>
<dbReference type="EMBL" id="CAEKKB010000003">
    <property type="protein sequence ID" value="CAB4304831.1"/>
    <property type="molecule type" value="Genomic_DNA"/>
</dbReference>
<dbReference type="Proteomes" id="UP000507245">
    <property type="component" value="Unassembled WGS sequence"/>
</dbReference>
<keyword evidence="2" id="KW-0843">Virulence</keyword>
<dbReference type="Pfam" id="PF01476">
    <property type="entry name" value="LysM"/>
    <property type="match status" value="1"/>
</dbReference>
<reference evidence="6" key="1">
    <citation type="journal article" date="2020" name="Genome Biol.">
        <title>Gamete binning: chromosome-level and haplotype-resolved genome assembly enabled by high-throughput single-cell sequencing of gamete genomes.</title>
        <authorList>
            <person name="Campoy J.A."/>
            <person name="Sun H."/>
            <person name="Goel M."/>
            <person name="Jiao W.-B."/>
            <person name="Folz-Donahue K."/>
            <person name="Wang N."/>
            <person name="Rubio M."/>
            <person name="Liu C."/>
            <person name="Kukat C."/>
            <person name="Ruiz D."/>
            <person name="Huettel B."/>
            <person name="Schneeberger K."/>
        </authorList>
    </citation>
    <scope>NUCLEOTIDE SEQUENCE [LARGE SCALE GENOMIC DNA]</scope>
    <source>
        <strain evidence="6">cv. Rojo Pasion</strain>
    </source>
</reference>
<protein>
    <recommendedName>
        <fullName evidence="4">LysM domain-containing protein</fullName>
    </recommendedName>
</protein>
<evidence type="ECO:0000259" key="4">
    <source>
        <dbReference type="PROSITE" id="PS51782"/>
    </source>
</evidence>
<dbReference type="OrthoDB" id="1161748at2759"/>
<dbReference type="InterPro" id="IPR036779">
    <property type="entry name" value="LysM_dom_sf"/>
</dbReference>
<keyword evidence="3" id="KW-0472">Membrane</keyword>
<dbReference type="SUPFAM" id="SSF54106">
    <property type="entry name" value="LysM domain"/>
    <property type="match status" value="1"/>
</dbReference>
<dbReference type="CDD" id="cd00118">
    <property type="entry name" value="LysM"/>
    <property type="match status" value="1"/>
</dbReference>
<evidence type="ECO:0000256" key="1">
    <source>
        <dbReference type="ARBA" id="ARBA00022669"/>
    </source>
</evidence>
<evidence type="ECO:0000313" key="5">
    <source>
        <dbReference type="EMBL" id="CAB4304831.1"/>
    </source>
</evidence>
<feature type="domain" description="LysM" evidence="4">
    <location>
        <begin position="107"/>
        <end position="151"/>
    </location>
</feature>
<dbReference type="InterPro" id="IPR018392">
    <property type="entry name" value="LysM"/>
</dbReference>
<keyword evidence="3" id="KW-0812">Transmembrane</keyword>
<keyword evidence="3" id="KW-1133">Transmembrane helix</keyword>
<dbReference type="GO" id="GO:0008061">
    <property type="term" value="F:chitin binding"/>
    <property type="evidence" value="ECO:0007669"/>
    <property type="project" value="UniProtKB-KW"/>
</dbReference>
<organism evidence="5 6">
    <name type="scientific">Prunus armeniaca</name>
    <name type="common">Apricot</name>
    <name type="synonym">Armeniaca vulgaris</name>
    <dbReference type="NCBI Taxonomy" id="36596"/>
    <lineage>
        <taxon>Eukaryota</taxon>
        <taxon>Viridiplantae</taxon>
        <taxon>Streptophyta</taxon>
        <taxon>Embryophyta</taxon>
        <taxon>Tracheophyta</taxon>
        <taxon>Spermatophyta</taxon>
        <taxon>Magnoliopsida</taxon>
        <taxon>eudicotyledons</taxon>
        <taxon>Gunneridae</taxon>
        <taxon>Pentapetalae</taxon>
        <taxon>rosids</taxon>
        <taxon>fabids</taxon>
        <taxon>Rosales</taxon>
        <taxon>Rosaceae</taxon>
        <taxon>Amygdaloideae</taxon>
        <taxon>Amygdaleae</taxon>
        <taxon>Prunus</taxon>
    </lineage>
</organism>